<keyword evidence="1" id="KW-0175">Coiled coil</keyword>
<gene>
    <name evidence="3" type="ORF">g.51544</name>
</gene>
<feature type="compositionally biased region" description="Polar residues" evidence="2">
    <location>
        <begin position="687"/>
        <end position="707"/>
    </location>
</feature>
<evidence type="ECO:0000313" key="3">
    <source>
        <dbReference type="EMBL" id="JAT28933.1"/>
    </source>
</evidence>
<dbReference type="EMBL" id="GEBQ01011044">
    <property type="protein sequence ID" value="JAT28933.1"/>
    <property type="molecule type" value="Transcribed_RNA"/>
</dbReference>
<proteinExistence type="predicted"/>
<reference evidence="3" key="1">
    <citation type="submission" date="2015-11" db="EMBL/GenBank/DDBJ databases">
        <title>De novo transcriptome assembly of four potential Pierce s Disease insect vectors from Arizona vineyards.</title>
        <authorList>
            <person name="Tassone E.E."/>
        </authorList>
    </citation>
    <scope>NUCLEOTIDE SEQUENCE</scope>
</reference>
<feature type="coiled-coil region" evidence="1">
    <location>
        <begin position="335"/>
        <end position="478"/>
    </location>
</feature>
<organism evidence="3">
    <name type="scientific">Graphocephala atropunctata</name>
    <dbReference type="NCBI Taxonomy" id="36148"/>
    <lineage>
        <taxon>Eukaryota</taxon>
        <taxon>Metazoa</taxon>
        <taxon>Ecdysozoa</taxon>
        <taxon>Arthropoda</taxon>
        <taxon>Hexapoda</taxon>
        <taxon>Insecta</taxon>
        <taxon>Pterygota</taxon>
        <taxon>Neoptera</taxon>
        <taxon>Paraneoptera</taxon>
        <taxon>Hemiptera</taxon>
        <taxon>Auchenorrhyncha</taxon>
        <taxon>Membracoidea</taxon>
        <taxon>Cicadellidae</taxon>
        <taxon>Cicadellinae</taxon>
        <taxon>Cicadellini</taxon>
        <taxon>Graphocephala</taxon>
    </lineage>
</organism>
<feature type="region of interest" description="Disordered" evidence="2">
    <location>
        <begin position="649"/>
        <end position="772"/>
    </location>
</feature>
<feature type="compositionally biased region" description="Polar residues" evidence="2">
    <location>
        <begin position="649"/>
        <end position="668"/>
    </location>
</feature>
<dbReference type="AlphaFoldDB" id="A0A1B6LZ10"/>
<sequence>MEGHTSPRSQASLRDDRYQHESLSIGALMQNSAAVLENECVELDREIEEKTRKLQEMKDNCAKQADNNAKQKLDLEHLKMKTYTEAMNRDAFLKKYSSFTGKSETLQGYLGEWYKGLNQAMSAKDDRQQFAEYFGLKIDPESAEYQRLEQEYNSALQQVDEILGGLEEYRMRARREFDEIKSELKSQLALQAQHESELEEQLRGVQKECAEKTVVIQVLKQQNEDLLLNEQPLKNNLAAEMKNVESVTNQLQTSLQEELTRKASLSTKLEVADKLIYETNISLRDKESEIKLLDSKHKQLISEQGENNNRLTVVLGELNHLQADHDSKRTQFNYLSEVDGENSSLKIKIDELNKTYEIYKKKLGDITVVEDSYRDELEKIKKFIEENKIEIDNVTKERSYMEEEIRKLKKEFEDNALEQNKARSETNKCYAELEEENNSFMVTFNELAEQLKDVSEEKDKFENLTTNLKKELKRAKAIFEETDCKLFSYLDESQTILSGLREQRSLVGDMVALTQRDCEQAQRDVVEGEQLKVEVTQLEADLTTRQAEYVQTLADLQVSYTEQLETKKKHLGDLRVQYEVEFKNKEQKKLDAMLELKENKARIGDLQGKKVLMETEIKRVRNNLGKLDNLNRKLEDKLKAVAKVATASQSVKDISSQESTRRTSTISKENIPPQTRLAAYPPHGPTSRINLPRVSNLSAAQQQSRKTPQVIFPSPGSDSSGMTFDPDDVQRRSFSGRPCPRPVSKPKVAQIRGPATCTKKDEDSESDNAWGF</sequence>
<evidence type="ECO:0000256" key="2">
    <source>
        <dbReference type="SAM" id="MobiDB-lite"/>
    </source>
</evidence>
<accession>A0A1B6LZ10</accession>
<protein>
    <submittedName>
        <fullName evidence="3">Uncharacterized protein</fullName>
    </submittedName>
</protein>
<evidence type="ECO:0000256" key="1">
    <source>
        <dbReference type="SAM" id="Coils"/>
    </source>
</evidence>
<feature type="coiled-coil region" evidence="1">
    <location>
        <begin position="33"/>
        <end position="67"/>
    </location>
</feature>
<name>A0A1B6LZ10_9HEMI</name>